<evidence type="ECO:0000259" key="1">
    <source>
        <dbReference type="Pfam" id="PF02698"/>
    </source>
</evidence>
<reference evidence="2 3" key="1">
    <citation type="submission" date="2019-11" db="EMBL/GenBank/DDBJ databases">
        <title>Description of Pedobacter sp. LMG 31462T.</title>
        <authorList>
            <person name="Carlier A."/>
            <person name="Qi S."/>
            <person name="Vandamme P."/>
        </authorList>
    </citation>
    <scope>NUCLEOTIDE SEQUENCE [LARGE SCALE GENOMIC DNA]</scope>
    <source>
        <strain evidence="2 3">LMG 31462</strain>
    </source>
</reference>
<accession>A0ABR6EZG0</accession>
<gene>
    <name evidence="2" type="ORF">GM920_17055</name>
</gene>
<dbReference type="Proteomes" id="UP000636110">
    <property type="component" value="Unassembled WGS sequence"/>
</dbReference>
<dbReference type="Gene3D" id="3.40.50.620">
    <property type="entry name" value="HUPs"/>
    <property type="match status" value="1"/>
</dbReference>
<dbReference type="PANTHER" id="PTHR30336:SF20">
    <property type="entry name" value="DUF218 DOMAIN-CONTAINING PROTEIN"/>
    <property type="match status" value="1"/>
</dbReference>
<dbReference type="Pfam" id="PF02698">
    <property type="entry name" value="DUF218"/>
    <property type="match status" value="1"/>
</dbReference>
<protein>
    <recommendedName>
        <fullName evidence="1">DUF218 domain-containing protein</fullName>
    </recommendedName>
</protein>
<name>A0ABR6EZG0_9SPHI</name>
<organism evidence="2 3">
    <name type="scientific">Pedobacter gandavensis</name>
    <dbReference type="NCBI Taxonomy" id="2679963"/>
    <lineage>
        <taxon>Bacteria</taxon>
        <taxon>Pseudomonadati</taxon>
        <taxon>Bacteroidota</taxon>
        <taxon>Sphingobacteriia</taxon>
        <taxon>Sphingobacteriales</taxon>
        <taxon>Sphingobacteriaceae</taxon>
        <taxon>Pedobacter</taxon>
    </lineage>
</organism>
<evidence type="ECO:0000313" key="3">
    <source>
        <dbReference type="Proteomes" id="UP000636110"/>
    </source>
</evidence>
<keyword evidence="3" id="KW-1185">Reference proteome</keyword>
<dbReference type="PANTHER" id="PTHR30336">
    <property type="entry name" value="INNER MEMBRANE PROTEIN, PROBABLE PERMEASE"/>
    <property type="match status" value="1"/>
</dbReference>
<dbReference type="RefSeq" id="WP_182959705.1">
    <property type="nucleotide sequence ID" value="NZ_WNXC01000006.1"/>
</dbReference>
<evidence type="ECO:0000313" key="2">
    <source>
        <dbReference type="EMBL" id="MBB2150610.1"/>
    </source>
</evidence>
<dbReference type="InterPro" id="IPR051599">
    <property type="entry name" value="Cell_Envelope_Assoc"/>
</dbReference>
<sequence>MEQRQSQTDIMLYPPCPVMDEKLVNVLTDLCFKQEEMTASDLLFIFGSNVKHAEIAGLITQMIDKKMVDQVIITGGIANFGNSFHQNIPESEAIHAYLPEKYRNHRSILLETCSRNMVENIIEAQKLHNFSHVKTIIFISHAYASKRAALSLAGFFPDKKIYCLPFSLPSDRVEYPINREHWFKTKYGQSLILGEYLRLLTYGNRGDFPLAELQPQLDLVESLLLNK</sequence>
<proteinExistence type="predicted"/>
<dbReference type="InterPro" id="IPR003848">
    <property type="entry name" value="DUF218"/>
</dbReference>
<feature type="domain" description="DUF218" evidence="1">
    <location>
        <begin position="66"/>
        <end position="163"/>
    </location>
</feature>
<dbReference type="CDD" id="cd06259">
    <property type="entry name" value="YdcF-like"/>
    <property type="match status" value="1"/>
</dbReference>
<comment type="caution">
    <text evidence="2">The sequence shown here is derived from an EMBL/GenBank/DDBJ whole genome shotgun (WGS) entry which is preliminary data.</text>
</comment>
<dbReference type="EMBL" id="WNXC01000006">
    <property type="protein sequence ID" value="MBB2150610.1"/>
    <property type="molecule type" value="Genomic_DNA"/>
</dbReference>
<dbReference type="InterPro" id="IPR014729">
    <property type="entry name" value="Rossmann-like_a/b/a_fold"/>
</dbReference>